<dbReference type="EMBL" id="PGOL01006331">
    <property type="protein sequence ID" value="PKI33789.1"/>
    <property type="molecule type" value="Genomic_DNA"/>
</dbReference>
<evidence type="ECO:0000313" key="1">
    <source>
        <dbReference type="EMBL" id="PKI33789.1"/>
    </source>
</evidence>
<accession>A0A2I0HQ00</accession>
<evidence type="ECO:0000313" key="2">
    <source>
        <dbReference type="Proteomes" id="UP000233551"/>
    </source>
</evidence>
<proteinExistence type="predicted"/>
<gene>
    <name evidence="1" type="ORF">CRG98_045820</name>
</gene>
<protein>
    <submittedName>
        <fullName evidence="1">Uncharacterized protein</fullName>
    </submittedName>
</protein>
<organism evidence="1 2">
    <name type="scientific">Punica granatum</name>
    <name type="common">Pomegranate</name>
    <dbReference type="NCBI Taxonomy" id="22663"/>
    <lineage>
        <taxon>Eukaryota</taxon>
        <taxon>Viridiplantae</taxon>
        <taxon>Streptophyta</taxon>
        <taxon>Embryophyta</taxon>
        <taxon>Tracheophyta</taxon>
        <taxon>Spermatophyta</taxon>
        <taxon>Magnoliopsida</taxon>
        <taxon>eudicotyledons</taxon>
        <taxon>Gunneridae</taxon>
        <taxon>Pentapetalae</taxon>
        <taxon>rosids</taxon>
        <taxon>malvids</taxon>
        <taxon>Myrtales</taxon>
        <taxon>Lythraceae</taxon>
        <taxon>Punica</taxon>
    </lineage>
</organism>
<reference evidence="1 2" key="1">
    <citation type="submission" date="2017-11" db="EMBL/GenBank/DDBJ databases">
        <title>De-novo sequencing of pomegranate (Punica granatum L.) genome.</title>
        <authorList>
            <person name="Akparov Z."/>
            <person name="Amiraslanov A."/>
            <person name="Hajiyeva S."/>
            <person name="Abbasov M."/>
            <person name="Kaur K."/>
            <person name="Hamwieh A."/>
            <person name="Solovyev V."/>
            <person name="Salamov A."/>
            <person name="Braich B."/>
            <person name="Kosarev P."/>
            <person name="Mahmoud A."/>
            <person name="Hajiyev E."/>
            <person name="Babayeva S."/>
            <person name="Izzatullayeva V."/>
            <person name="Mammadov A."/>
            <person name="Mammadov A."/>
            <person name="Sharifova S."/>
            <person name="Ojaghi J."/>
            <person name="Eynullazada K."/>
            <person name="Bayramov B."/>
            <person name="Abdulazimova A."/>
            <person name="Shahmuradov I."/>
        </authorList>
    </citation>
    <scope>NUCLEOTIDE SEQUENCE [LARGE SCALE GENOMIC DNA]</scope>
    <source>
        <strain evidence="2">cv. AG2017</strain>
        <tissue evidence="1">Leaf</tissue>
    </source>
</reference>
<dbReference type="AlphaFoldDB" id="A0A2I0HQ00"/>
<dbReference type="Proteomes" id="UP000233551">
    <property type="component" value="Unassembled WGS sequence"/>
</dbReference>
<sequence length="179" mass="20824">MEVDDAKIMAVFRLIMGWQWMQFLYMFRWKWNPLVLKKLFAFPRLSSPLSLPLSSSPSHLLLTLATGLPTDLLESVSARRCRIWPRRGQISLARARFWLRKLTETHKPPSLNEGRRDLVTTVMGPNNLEVEIEEAHEPTTSLANLWRVSLAVREPLRLKAREPMVYATSRQLHLIVLVR</sequence>
<keyword evidence="2" id="KW-1185">Reference proteome</keyword>
<name>A0A2I0HQ00_PUNGR</name>
<comment type="caution">
    <text evidence="1">The sequence shown here is derived from an EMBL/GenBank/DDBJ whole genome shotgun (WGS) entry which is preliminary data.</text>
</comment>